<dbReference type="InterPro" id="IPR054484">
    <property type="entry name" value="ComC_SSD"/>
</dbReference>
<dbReference type="RefSeq" id="XP_003292431.1">
    <property type="nucleotide sequence ID" value="XM_003292383.1"/>
</dbReference>
<dbReference type="PANTHER" id="PTHR31378:SF47">
    <property type="entry name" value="EGF-LIKE DOMAIN-CONTAINING PROTEIN-RELATED"/>
    <property type="match status" value="1"/>
</dbReference>
<dbReference type="PANTHER" id="PTHR31378">
    <property type="entry name" value="EGF-LIKE DOMAIN-CONTAINING PROTEIN-RELATED-RELATED"/>
    <property type="match status" value="1"/>
</dbReference>
<evidence type="ECO:0000313" key="4">
    <source>
        <dbReference type="Proteomes" id="UP000001064"/>
    </source>
</evidence>
<dbReference type="EMBL" id="GL871281">
    <property type="protein sequence ID" value="EGC31043.1"/>
    <property type="molecule type" value="Genomic_DNA"/>
</dbReference>
<dbReference type="VEuPathDB" id="AmoebaDB:DICPUDRAFT_40548"/>
<keyword evidence="1" id="KW-1133">Transmembrane helix</keyword>
<dbReference type="OMA" id="ICITVYI"/>
<evidence type="ECO:0000259" key="2">
    <source>
        <dbReference type="Pfam" id="PF22933"/>
    </source>
</evidence>
<accession>F0ZYE1</accession>
<keyword evidence="1" id="KW-0812">Transmembrane</keyword>
<dbReference type="KEGG" id="dpp:DICPUDRAFT_40548"/>
<sequence>MNPSSVKYTIEIIDYPFQSILNSLEIVMSASFKSNDKTDGCSSKEFGDTNGWDNSNYLKIQVNDHSLYARFIKRGVINGRSIVTVSNSILDDSFKTVQDPSQATSFIAISIPYFSSNATIDPDFSILLDQSKSSSSVCKSSKLSSTQIAGIIIGAVGFVAVVAICITVYIIKKKQYQKEMKNMQNKLKTINK</sequence>
<name>F0ZYE1_DICPU</name>
<gene>
    <name evidence="3" type="ORF">DICPUDRAFT_40548</name>
</gene>
<organism evidence="3 4">
    <name type="scientific">Dictyostelium purpureum</name>
    <name type="common">Slime mold</name>
    <dbReference type="NCBI Taxonomy" id="5786"/>
    <lineage>
        <taxon>Eukaryota</taxon>
        <taxon>Amoebozoa</taxon>
        <taxon>Evosea</taxon>
        <taxon>Eumycetozoa</taxon>
        <taxon>Dictyostelia</taxon>
        <taxon>Dictyosteliales</taxon>
        <taxon>Dictyosteliaceae</taxon>
        <taxon>Dictyostelium</taxon>
    </lineage>
</organism>
<keyword evidence="1" id="KW-0472">Membrane</keyword>
<dbReference type="Pfam" id="PF22933">
    <property type="entry name" value="ComC_SSD"/>
    <property type="match status" value="1"/>
</dbReference>
<dbReference type="Proteomes" id="UP000001064">
    <property type="component" value="Unassembled WGS sequence"/>
</dbReference>
<feature type="transmembrane region" description="Helical" evidence="1">
    <location>
        <begin position="148"/>
        <end position="171"/>
    </location>
</feature>
<proteinExistence type="predicted"/>
<dbReference type="InParanoid" id="F0ZYE1"/>
<reference evidence="4" key="1">
    <citation type="journal article" date="2011" name="Genome Biol.">
        <title>Comparative genomics of the social amoebae Dictyostelium discoideum and Dictyostelium purpureum.</title>
        <authorList>
            <consortium name="US DOE Joint Genome Institute (JGI-PGF)"/>
            <person name="Sucgang R."/>
            <person name="Kuo A."/>
            <person name="Tian X."/>
            <person name="Salerno W."/>
            <person name="Parikh A."/>
            <person name="Feasley C.L."/>
            <person name="Dalin E."/>
            <person name="Tu H."/>
            <person name="Huang E."/>
            <person name="Barry K."/>
            <person name="Lindquist E."/>
            <person name="Shapiro H."/>
            <person name="Bruce D."/>
            <person name="Schmutz J."/>
            <person name="Salamov A."/>
            <person name="Fey P."/>
            <person name="Gaudet P."/>
            <person name="Anjard C."/>
            <person name="Babu M.M."/>
            <person name="Basu S."/>
            <person name="Bushmanova Y."/>
            <person name="van der Wel H."/>
            <person name="Katoh-Kurasawa M."/>
            <person name="Dinh C."/>
            <person name="Coutinho P.M."/>
            <person name="Saito T."/>
            <person name="Elias M."/>
            <person name="Schaap P."/>
            <person name="Kay R.R."/>
            <person name="Henrissat B."/>
            <person name="Eichinger L."/>
            <person name="Rivero F."/>
            <person name="Putnam N.H."/>
            <person name="West C.M."/>
            <person name="Loomis W.F."/>
            <person name="Chisholm R.L."/>
            <person name="Shaulsky G."/>
            <person name="Strassmann J.E."/>
            <person name="Queller D.C."/>
            <person name="Kuspa A."/>
            <person name="Grigoriev I.V."/>
        </authorList>
    </citation>
    <scope>NUCLEOTIDE SEQUENCE [LARGE SCALE GENOMIC DNA]</scope>
    <source>
        <strain evidence="4">QSDP1</strain>
    </source>
</reference>
<dbReference type="eggNOG" id="ENOG502SC7H">
    <property type="taxonomic scope" value="Eukaryota"/>
</dbReference>
<dbReference type="AlphaFoldDB" id="F0ZYE1"/>
<dbReference type="GeneID" id="10508160"/>
<evidence type="ECO:0000256" key="1">
    <source>
        <dbReference type="SAM" id="Phobius"/>
    </source>
</evidence>
<protein>
    <recommendedName>
        <fullName evidence="2">ComC supersandwich domain-containing protein</fullName>
    </recommendedName>
</protein>
<evidence type="ECO:0000313" key="3">
    <source>
        <dbReference type="EMBL" id="EGC31043.1"/>
    </source>
</evidence>
<feature type="domain" description="ComC supersandwich" evidence="2">
    <location>
        <begin position="2"/>
        <end position="127"/>
    </location>
</feature>
<keyword evidence="4" id="KW-1185">Reference proteome</keyword>